<comment type="caution">
    <text evidence="2">The sequence shown here is derived from an EMBL/GenBank/DDBJ whole genome shotgun (WGS) entry which is preliminary data.</text>
</comment>
<sequence>MPIATPPPDFDPTIVPPAHKELTEAQARETGVATGSPTSPAGPNGLVPQDKRITDLVKLWPQDRPTASLLVRASLAKGW</sequence>
<evidence type="ECO:0000256" key="1">
    <source>
        <dbReference type="SAM" id="MobiDB-lite"/>
    </source>
</evidence>
<organism evidence="2 3">
    <name type="scientific">Variovorax defluvii</name>
    <dbReference type="NCBI Taxonomy" id="913761"/>
    <lineage>
        <taxon>Bacteria</taxon>
        <taxon>Pseudomonadati</taxon>
        <taxon>Pseudomonadota</taxon>
        <taxon>Betaproteobacteria</taxon>
        <taxon>Burkholderiales</taxon>
        <taxon>Comamonadaceae</taxon>
        <taxon>Variovorax</taxon>
    </lineage>
</organism>
<evidence type="ECO:0000313" key="3">
    <source>
        <dbReference type="Proteomes" id="UP001500975"/>
    </source>
</evidence>
<feature type="region of interest" description="Disordered" evidence="1">
    <location>
        <begin position="1"/>
        <end position="49"/>
    </location>
</feature>
<dbReference type="Proteomes" id="UP001500975">
    <property type="component" value="Unassembled WGS sequence"/>
</dbReference>
<feature type="compositionally biased region" description="Basic and acidic residues" evidence="1">
    <location>
        <begin position="18"/>
        <end position="27"/>
    </location>
</feature>
<dbReference type="RefSeq" id="WP_345542150.1">
    <property type="nucleotide sequence ID" value="NZ_BAABGJ010000081.1"/>
</dbReference>
<protein>
    <submittedName>
        <fullName evidence="2">Uncharacterized protein</fullName>
    </submittedName>
</protein>
<feature type="compositionally biased region" description="Pro residues" evidence="1">
    <location>
        <begin position="1"/>
        <end position="10"/>
    </location>
</feature>
<reference evidence="3" key="1">
    <citation type="journal article" date="2019" name="Int. J. Syst. Evol. Microbiol.">
        <title>The Global Catalogue of Microorganisms (GCM) 10K type strain sequencing project: providing services to taxonomists for standard genome sequencing and annotation.</title>
        <authorList>
            <consortium name="The Broad Institute Genomics Platform"/>
            <consortium name="The Broad Institute Genome Sequencing Center for Infectious Disease"/>
            <person name="Wu L."/>
            <person name="Ma J."/>
        </authorList>
    </citation>
    <scope>NUCLEOTIDE SEQUENCE [LARGE SCALE GENOMIC DNA]</scope>
    <source>
        <strain evidence="3">JCM 17804</strain>
    </source>
</reference>
<proteinExistence type="predicted"/>
<name>A0ABP8IIP7_9BURK</name>
<gene>
    <name evidence="2" type="ORF">GCM10023165_56130</name>
</gene>
<keyword evidence="3" id="KW-1185">Reference proteome</keyword>
<dbReference type="EMBL" id="BAABGJ010000081">
    <property type="protein sequence ID" value="GAA4359710.1"/>
    <property type="molecule type" value="Genomic_DNA"/>
</dbReference>
<evidence type="ECO:0000313" key="2">
    <source>
        <dbReference type="EMBL" id="GAA4359710.1"/>
    </source>
</evidence>
<accession>A0ABP8IIP7</accession>